<evidence type="ECO:0000313" key="14">
    <source>
        <dbReference type="EMBL" id="CAH1987975.1"/>
    </source>
</evidence>
<dbReference type="GO" id="GO:0006091">
    <property type="term" value="P:generation of precursor metabolites and energy"/>
    <property type="evidence" value="ECO:0007669"/>
    <property type="project" value="UniProtKB-ARBA"/>
</dbReference>
<organism evidence="14 15">
    <name type="scientific">Acanthoscelides obtectus</name>
    <name type="common">Bean weevil</name>
    <name type="synonym">Bruchus obtectus</name>
    <dbReference type="NCBI Taxonomy" id="200917"/>
    <lineage>
        <taxon>Eukaryota</taxon>
        <taxon>Metazoa</taxon>
        <taxon>Ecdysozoa</taxon>
        <taxon>Arthropoda</taxon>
        <taxon>Hexapoda</taxon>
        <taxon>Insecta</taxon>
        <taxon>Pterygota</taxon>
        <taxon>Neoptera</taxon>
        <taxon>Endopterygota</taxon>
        <taxon>Coleoptera</taxon>
        <taxon>Polyphaga</taxon>
        <taxon>Cucujiformia</taxon>
        <taxon>Chrysomeloidea</taxon>
        <taxon>Chrysomelidae</taxon>
        <taxon>Bruchinae</taxon>
        <taxon>Bruchini</taxon>
        <taxon>Acanthoscelides</taxon>
    </lineage>
</organism>
<keyword evidence="5" id="KW-0547">Nucleotide-binding</keyword>
<dbReference type="GO" id="GO:0071396">
    <property type="term" value="P:cellular response to lipid"/>
    <property type="evidence" value="ECO:0007669"/>
    <property type="project" value="UniProtKB-ARBA"/>
</dbReference>
<dbReference type="AlphaFoldDB" id="A0A9P0PNS4"/>
<sequence>MQHRVEMPATFSFRNCWSGHTTFVGYIYQRLSSMCYGMQKQIVYLHTSKMAKYNLGIDIGTTSVKVCIVNLSTNEVEAQHVKDTQSNIPSDTGHSGNKQDVFKIISTLNLCVSKLPKHLLQEVEAIGVCGQMHGVVFWKNDATQKAWEIIEKDTTIRYDVVPERVSNLYTWQDNRCDSAFLDRLPKPQSHLNIASGFGCATMFWMKKHKPEKLKKYNCSGTISDFAVAMLCNMNKPMMSYQNAASWGYFNCATKQWNKEVLQQADFPVNLLPEVGQSGAIAGSLAGDWHSIPKGTPVGIGLGDLQCSVLSTVERSTDAVLNISTSAQITFVVDQYQPSSGPPKASAVDHFPYFGHQYIAVAASLNGGNALATFVKMLQQWTLELGFNVPQSKVWEKLLSISLEDTAVSDLQVRPTCLGERHSPDRTASVSNIHVGNLHLAQVFRALCKGLVENMRSMMPREILQEAKIDRIVGNGSGLSRNKVLQAEVQQQYLLPLVFTKGGDSAKGAAIAFSQKEE</sequence>
<dbReference type="CDD" id="cd07777">
    <property type="entry name" value="ASKHA_NBD_FGGY_SHK"/>
    <property type="match status" value="1"/>
</dbReference>
<comment type="similarity">
    <text evidence="2">Belongs to the FGGY kinase family.</text>
</comment>
<comment type="subcellular location">
    <subcellularLocation>
        <location evidence="1">Cytoplasm</location>
    </subcellularLocation>
</comment>
<accession>A0A9P0PNS4</accession>
<evidence type="ECO:0000256" key="3">
    <source>
        <dbReference type="ARBA" id="ARBA00022490"/>
    </source>
</evidence>
<dbReference type="GO" id="GO:1901701">
    <property type="term" value="P:cellular response to oxygen-containing compound"/>
    <property type="evidence" value="ECO:0007669"/>
    <property type="project" value="UniProtKB-ARBA"/>
</dbReference>
<dbReference type="EMBL" id="CAKOFQ010007034">
    <property type="protein sequence ID" value="CAH1987975.1"/>
    <property type="molecule type" value="Genomic_DNA"/>
</dbReference>
<gene>
    <name evidence="14" type="ORF">ACAOBT_LOCUS18202</name>
</gene>
<dbReference type="GO" id="GO:0005829">
    <property type="term" value="C:cytosol"/>
    <property type="evidence" value="ECO:0007669"/>
    <property type="project" value="TreeGrafter"/>
</dbReference>
<dbReference type="GO" id="GO:0050277">
    <property type="term" value="F:sedoheptulokinase activity"/>
    <property type="evidence" value="ECO:0007669"/>
    <property type="project" value="UniProtKB-EC"/>
</dbReference>
<evidence type="ECO:0000256" key="4">
    <source>
        <dbReference type="ARBA" id="ARBA00022679"/>
    </source>
</evidence>
<evidence type="ECO:0000256" key="8">
    <source>
        <dbReference type="ARBA" id="ARBA00052736"/>
    </source>
</evidence>
<comment type="caution">
    <text evidence="14">The sequence shown here is derived from an EMBL/GenBank/DDBJ whole genome shotgun (WGS) entry which is preliminary data.</text>
</comment>
<dbReference type="EC" id="2.7.1.14" evidence="10"/>
<evidence type="ECO:0000256" key="1">
    <source>
        <dbReference type="ARBA" id="ARBA00004496"/>
    </source>
</evidence>
<dbReference type="GO" id="GO:1901135">
    <property type="term" value="P:carbohydrate derivative metabolic process"/>
    <property type="evidence" value="ECO:0007669"/>
    <property type="project" value="UniProtKB-ARBA"/>
</dbReference>
<dbReference type="OrthoDB" id="10264182at2759"/>
<keyword evidence="6" id="KW-0418">Kinase</keyword>
<dbReference type="GO" id="GO:0006163">
    <property type="term" value="P:purine nucleotide metabolic process"/>
    <property type="evidence" value="ECO:0007669"/>
    <property type="project" value="UniProtKB-ARBA"/>
</dbReference>
<keyword evidence="4" id="KW-0808">Transferase</keyword>
<dbReference type="GO" id="GO:0009617">
    <property type="term" value="P:response to bacterium"/>
    <property type="evidence" value="ECO:0007669"/>
    <property type="project" value="UniProtKB-ARBA"/>
</dbReference>
<evidence type="ECO:0000256" key="6">
    <source>
        <dbReference type="ARBA" id="ARBA00022777"/>
    </source>
</evidence>
<protein>
    <recommendedName>
        <fullName evidence="11">Sedoheptulokinase</fullName>
        <ecNumber evidence="10">2.7.1.14</ecNumber>
    </recommendedName>
    <alternativeName>
        <fullName evidence="12">Carbohydrate kinase-like protein</fullName>
    </alternativeName>
</protein>
<proteinExistence type="inferred from homology"/>
<feature type="domain" description="Carbohydrate kinase FGGY N-terminal" evidence="13">
    <location>
        <begin position="53"/>
        <end position="309"/>
    </location>
</feature>
<dbReference type="GO" id="GO:0005524">
    <property type="term" value="F:ATP binding"/>
    <property type="evidence" value="ECO:0007669"/>
    <property type="project" value="UniProtKB-KW"/>
</dbReference>
<dbReference type="Pfam" id="PF00370">
    <property type="entry name" value="FGGY_N"/>
    <property type="match status" value="1"/>
</dbReference>
<evidence type="ECO:0000256" key="7">
    <source>
        <dbReference type="ARBA" id="ARBA00022840"/>
    </source>
</evidence>
<comment type="function">
    <text evidence="9">Acts as a modulator of macrophage activation through control of glucose metabolism.</text>
</comment>
<dbReference type="FunFam" id="3.30.420.40:FF:000111">
    <property type="entry name" value="Sedoheptulokinase"/>
    <property type="match status" value="1"/>
</dbReference>
<evidence type="ECO:0000256" key="9">
    <source>
        <dbReference type="ARBA" id="ARBA00057196"/>
    </source>
</evidence>
<evidence type="ECO:0000259" key="13">
    <source>
        <dbReference type="Pfam" id="PF00370"/>
    </source>
</evidence>
<reference evidence="14" key="1">
    <citation type="submission" date="2022-03" db="EMBL/GenBank/DDBJ databases">
        <authorList>
            <person name="Sayadi A."/>
        </authorList>
    </citation>
    <scope>NUCLEOTIDE SEQUENCE</scope>
</reference>
<evidence type="ECO:0000313" key="15">
    <source>
        <dbReference type="Proteomes" id="UP001152888"/>
    </source>
</evidence>
<dbReference type="InterPro" id="IPR043129">
    <property type="entry name" value="ATPase_NBD"/>
</dbReference>
<dbReference type="InterPro" id="IPR018484">
    <property type="entry name" value="FGGY_N"/>
</dbReference>
<dbReference type="PANTHER" id="PTHR10196:SF67">
    <property type="entry name" value="SEDOHEPTULOKINASE"/>
    <property type="match status" value="1"/>
</dbReference>
<comment type="catalytic activity">
    <reaction evidence="8">
        <text>sedoheptulose + ATP = D-sedoheptulose 7-phosphate + ADP + H(+)</text>
        <dbReference type="Rhea" id="RHEA:23844"/>
        <dbReference type="ChEBI" id="CHEBI:15378"/>
        <dbReference type="ChEBI" id="CHEBI:16802"/>
        <dbReference type="ChEBI" id="CHEBI:30616"/>
        <dbReference type="ChEBI" id="CHEBI:57483"/>
        <dbReference type="ChEBI" id="CHEBI:456216"/>
        <dbReference type="EC" id="2.7.1.14"/>
    </reaction>
</comment>
<dbReference type="Gene3D" id="3.30.420.40">
    <property type="match status" value="2"/>
</dbReference>
<dbReference type="PANTHER" id="PTHR10196">
    <property type="entry name" value="SUGAR KINASE"/>
    <property type="match status" value="1"/>
</dbReference>
<evidence type="ECO:0000256" key="11">
    <source>
        <dbReference type="ARBA" id="ARBA00069425"/>
    </source>
</evidence>
<dbReference type="SUPFAM" id="SSF53067">
    <property type="entry name" value="Actin-like ATPase domain"/>
    <property type="match status" value="2"/>
</dbReference>
<name>A0A9P0PNS4_ACAOB</name>
<keyword evidence="7" id="KW-0067">ATP-binding</keyword>
<evidence type="ECO:0000256" key="2">
    <source>
        <dbReference type="ARBA" id="ARBA00009156"/>
    </source>
</evidence>
<dbReference type="FunFam" id="3.30.420.40:FF:000132">
    <property type="entry name" value="Sedoheptulokinase"/>
    <property type="match status" value="1"/>
</dbReference>
<dbReference type="GO" id="GO:0006071">
    <property type="term" value="P:glycerol metabolic process"/>
    <property type="evidence" value="ECO:0007669"/>
    <property type="project" value="TreeGrafter"/>
</dbReference>
<dbReference type="GO" id="GO:0046496">
    <property type="term" value="P:nicotinamide nucleotide metabolic process"/>
    <property type="evidence" value="ECO:0007669"/>
    <property type="project" value="UniProtKB-ARBA"/>
</dbReference>
<evidence type="ECO:0000256" key="5">
    <source>
        <dbReference type="ARBA" id="ARBA00022741"/>
    </source>
</evidence>
<dbReference type="Proteomes" id="UP001152888">
    <property type="component" value="Unassembled WGS sequence"/>
</dbReference>
<evidence type="ECO:0000256" key="12">
    <source>
        <dbReference type="ARBA" id="ARBA00076706"/>
    </source>
</evidence>
<keyword evidence="15" id="KW-1185">Reference proteome</keyword>
<evidence type="ECO:0000256" key="10">
    <source>
        <dbReference type="ARBA" id="ARBA00066341"/>
    </source>
</evidence>
<keyword evidence="3" id="KW-0963">Cytoplasm</keyword>